<dbReference type="Gene3D" id="1.10.1660.10">
    <property type="match status" value="1"/>
</dbReference>
<evidence type="ECO:0000313" key="1">
    <source>
        <dbReference type="EMBL" id="QDU59751.1"/>
    </source>
</evidence>
<dbReference type="KEGG" id="knv:Pan216_05830"/>
<dbReference type="SUPFAM" id="SSF46955">
    <property type="entry name" value="Putative DNA-binding domain"/>
    <property type="match status" value="1"/>
</dbReference>
<protein>
    <recommendedName>
        <fullName evidence="3">HTH merR-type domain-containing protein</fullName>
    </recommendedName>
</protein>
<dbReference type="InterPro" id="IPR009061">
    <property type="entry name" value="DNA-bd_dom_put_sf"/>
</dbReference>
<dbReference type="Proteomes" id="UP000317093">
    <property type="component" value="Chromosome"/>
</dbReference>
<dbReference type="EMBL" id="CP036279">
    <property type="protein sequence ID" value="QDU59751.1"/>
    <property type="molecule type" value="Genomic_DNA"/>
</dbReference>
<dbReference type="OrthoDB" id="9814833at2"/>
<name>A0A518AYE7_9BACT</name>
<evidence type="ECO:0000313" key="2">
    <source>
        <dbReference type="Proteomes" id="UP000317093"/>
    </source>
</evidence>
<sequence>MTQLYSEAVVCRELRIEPEVLGQFLKADLVQLTEVGGARGFTKSQLRLLWSITSLYRDLGVNIEGIRIILQMSADIRDLKLAVRESQRRCAQLEHLQQFRIRITEERQGPSFWEIDL</sequence>
<dbReference type="AlphaFoldDB" id="A0A518AYE7"/>
<evidence type="ECO:0008006" key="3">
    <source>
        <dbReference type="Google" id="ProtNLM"/>
    </source>
</evidence>
<accession>A0A518AYE7</accession>
<gene>
    <name evidence="1" type="ORF">Pan216_05830</name>
</gene>
<proteinExistence type="predicted"/>
<keyword evidence="2" id="KW-1185">Reference proteome</keyword>
<organism evidence="1 2">
    <name type="scientific">Kolteria novifilia</name>
    <dbReference type="NCBI Taxonomy" id="2527975"/>
    <lineage>
        <taxon>Bacteria</taxon>
        <taxon>Pseudomonadati</taxon>
        <taxon>Planctomycetota</taxon>
        <taxon>Planctomycetia</taxon>
        <taxon>Kolteriales</taxon>
        <taxon>Kolteriaceae</taxon>
        <taxon>Kolteria</taxon>
    </lineage>
</organism>
<reference evidence="1 2" key="1">
    <citation type="submission" date="2019-02" db="EMBL/GenBank/DDBJ databases">
        <title>Deep-cultivation of Planctomycetes and their phenomic and genomic characterization uncovers novel biology.</title>
        <authorList>
            <person name="Wiegand S."/>
            <person name="Jogler M."/>
            <person name="Boedeker C."/>
            <person name="Pinto D."/>
            <person name="Vollmers J."/>
            <person name="Rivas-Marin E."/>
            <person name="Kohn T."/>
            <person name="Peeters S.H."/>
            <person name="Heuer A."/>
            <person name="Rast P."/>
            <person name="Oberbeckmann S."/>
            <person name="Bunk B."/>
            <person name="Jeske O."/>
            <person name="Meyerdierks A."/>
            <person name="Storesund J.E."/>
            <person name="Kallscheuer N."/>
            <person name="Luecker S."/>
            <person name="Lage O.M."/>
            <person name="Pohl T."/>
            <person name="Merkel B.J."/>
            <person name="Hornburger P."/>
            <person name="Mueller R.-W."/>
            <person name="Bruemmer F."/>
            <person name="Labrenz M."/>
            <person name="Spormann A.M."/>
            <person name="Op den Camp H."/>
            <person name="Overmann J."/>
            <person name="Amann R."/>
            <person name="Jetten M.S.M."/>
            <person name="Mascher T."/>
            <person name="Medema M.H."/>
            <person name="Devos D.P."/>
            <person name="Kaster A.-K."/>
            <person name="Ovreas L."/>
            <person name="Rohde M."/>
            <person name="Galperin M.Y."/>
            <person name="Jogler C."/>
        </authorList>
    </citation>
    <scope>NUCLEOTIDE SEQUENCE [LARGE SCALE GENOMIC DNA]</scope>
    <source>
        <strain evidence="1 2">Pan216</strain>
    </source>
</reference>
<dbReference type="RefSeq" id="WP_145254513.1">
    <property type="nucleotide sequence ID" value="NZ_CP036279.1"/>
</dbReference>
<dbReference type="Pfam" id="PF13591">
    <property type="entry name" value="MerR_2"/>
    <property type="match status" value="1"/>
</dbReference>